<reference evidence="4 5" key="1">
    <citation type="submission" date="2021-01" db="EMBL/GenBank/DDBJ databases">
        <title>Draft genomes of Rhodovulum sulfidophilum.</title>
        <authorList>
            <person name="Guzman M.S."/>
        </authorList>
    </citation>
    <scope>NUCLEOTIDE SEQUENCE [LARGE SCALE GENOMIC DNA]</scope>
    <source>
        <strain evidence="4 5">AB35</strain>
    </source>
</reference>
<evidence type="ECO:0000256" key="2">
    <source>
        <dbReference type="ARBA" id="ARBA00023295"/>
    </source>
</evidence>
<dbReference type="Proteomes" id="UP000604473">
    <property type="component" value="Unassembled WGS sequence"/>
</dbReference>
<keyword evidence="1 4" id="KW-0378">Hydrolase</keyword>
<dbReference type="InterPro" id="IPR015910">
    <property type="entry name" value="I/U_nuclsd_hydro_CS"/>
</dbReference>
<keyword evidence="2" id="KW-0326">Glycosidase</keyword>
<dbReference type="InterPro" id="IPR023186">
    <property type="entry name" value="IUNH"/>
</dbReference>
<evidence type="ECO:0000313" key="5">
    <source>
        <dbReference type="Proteomes" id="UP000604473"/>
    </source>
</evidence>
<sequence>MTTPIPVIFDCDPGIDDAIALLGAFAAPELDIRAILAVCGNQPLERTLRNALQICELGGREDIPVHAGAHRPLCRDPIHGKFHGENGLGDTLLPDPLKRPEPVGAVEALIDHLGQAARSAGPKITLCCLGPLTDLALALRLAPDIAAGIERVVMMGGAFREPGNRSLTSEFNMLADPHAAAIVFAAGLPMTVLGLDATHQVMLRPEHVASFAAVSGRISRSVAGLMAFWDRNDPQRYGSRGGPLHDPLVTAFLLAPELFETRPARVFVETESPLCLGQTVADWFGKTGAPANADIAIGVDAGGVIQLYLELLARYGTGAAA</sequence>
<evidence type="ECO:0000313" key="4">
    <source>
        <dbReference type="EMBL" id="MBL3609711.1"/>
    </source>
</evidence>
<name>A0ABS1RUG7_RHOSU</name>
<dbReference type="SUPFAM" id="SSF53590">
    <property type="entry name" value="Nucleoside hydrolase"/>
    <property type="match status" value="1"/>
</dbReference>
<feature type="domain" description="Inosine/uridine-preferring nucleoside hydrolase" evidence="3">
    <location>
        <begin position="7"/>
        <end position="304"/>
    </location>
</feature>
<protein>
    <submittedName>
        <fullName evidence="4">Nucleoside hydrolase</fullName>
    </submittedName>
</protein>
<dbReference type="PROSITE" id="PS01247">
    <property type="entry name" value="IUNH"/>
    <property type="match status" value="1"/>
</dbReference>
<proteinExistence type="predicted"/>
<dbReference type="PANTHER" id="PTHR12304">
    <property type="entry name" value="INOSINE-URIDINE PREFERRING NUCLEOSIDE HYDROLASE"/>
    <property type="match status" value="1"/>
</dbReference>
<dbReference type="EMBL" id="JAESJJ010000017">
    <property type="protein sequence ID" value="MBL3609711.1"/>
    <property type="molecule type" value="Genomic_DNA"/>
</dbReference>
<dbReference type="RefSeq" id="WP_202249563.1">
    <property type="nucleotide sequence ID" value="NZ_JAESJJ010000017.1"/>
</dbReference>
<dbReference type="Gene3D" id="3.90.245.10">
    <property type="entry name" value="Ribonucleoside hydrolase-like"/>
    <property type="match status" value="1"/>
</dbReference>
<dbReference type="InterPro" id="IPR036452">
    <property type="entry name" value="Ribo_hydro-like"/>
</dbReference>
<accession>A0ABS1RUG7</accession>
<dbReference type="InterPro" id="IPR001910">
    <property type="entry name" value="Inosine/uridine_hydrolase_dom"/>
</dbReference>
<dbReference type="GO" id="GO:0016787">
    <property type="term" value="F:hydrolase activity"/>
    <property type="evidence" value="ECO:0007669"/>
    <property type="project" value="UniProtKB-KW"/>
</dbReference>
<dbReference type="CDD" id="cd02651">
    <property type="entry name" value="nuc_hydro_IU_UC_XIUA"/>
    <property type="match status" value="1"/>
</dbReference>
<evidence type="ECO:0000259" key="3">
    <source>
        <dbReference type="Pfam" id="PF01156"/>
    </source>
</evidence>
<dbReference type="Pfam" id="PF01156">
    <property type="entry name" value="IU_nuc_hydro"/>
    <property type="match status" value="1"/>
</dbReference>
<comment type="caution">
    <text evidence="4">The sequence shown here is derived from an EMBL/GenBank/DDBJ whole genome shotgun (WGS) entry which is preliminary data.</text>
</comment>
<organism evidence="4 5">
    <name type="scientific">Rhodovulum sulfidophilum</name>
    <name type="common">Rhodobacter sulfidophilus</name>
    <dbReference type="NCBI Taxonomy" id="35806"/>
    <lineage>
        <taxon>Bacteria</taxon>
        <taxon>Pseudomonadati</taxon>
        <taxon>Pseudomonadota</taxon>
        <taxon>Alphaproteobacteria</taxon>
        <taxon>Rhodobacterales</taxon>
        <taxon>Paracoccaceae</taxon>
        <taxon>Rhodovulum</taxon>
    </lineage>
</organism>
<keyword evidence="5" id="KW-1185">Reference proteome</keyword>
<gene>
    <name evidence="4" type="ORF">JMM60_13020</name>
</gene>
<dbReference type="PANTHER" id="PTHR12304:SF4">
    <property type="entry name" value="URIDINE NUCLEOSIDASE"/>
    <property type="match status" value="1"/>
</dbReference>
<evidence type="ECO:0000256" key="1">
    <source>
        <dbReference type="ARBA" id="ARBA00022801"/>
    </source>
</evidence>